<dbReference type="Proteomes" id="UP000663852">
    <property type="component" value="Unassembled WGS sequence"/>
</dbReference>
<feature type="compositionally biased region" description="Low complexity" evidence="1">
    <location>
        <begin position="213"/>
        <end position="231"/>
    </location>
</feature>
<proteinExistence type="predicted"/>
<comment type="caution">
    <text evidence="2">The sequence shown here is derived from an EMBL/GenBank/DDBJ whole genome shotgun (WGS) entry which is preliminary data.</text>
</comment>
<evidence type="ECO:0000313" key="2">
    <source>
        <dbReference type="EMBL" id="CAF0723151.1"/>
    </source>
</evidence>
<dbReference type="AlphaFoldDB" id="A0A813MVT0"/>
<organism evidence="2 3">
    <name type="scientific">Adineta ricciae</name>
    <name type="common">Rotifer</name>
    <dbReference type="NCBI Taxonomy" id="249248"/>
    <lineage>
        <taxon>Eukaryota</taxon>
        <taxon>Metazoa</taxon>
        <taxon>Spiralia</taxon>
        <taxon>Gnathifera</taxon>
        <taxon>Rotifera</taxon>
        <taxon>Eurotatoria</taxon>
        <taxon>Bdelloidea</taxon>
        <taxon>Adinetida</taxon>
        <taxon>Adinetidae</taxon>
        <taxon>Adineta</taxon>
    </lineage>
</organism>
<protein>
    <submittedName>
        <fullName evidence="2">Uncharacterized protein</fullName>
    </submittedName>
</protein>
<feature type="region of interest" description="Disordered" evidence="1">
    <location>
        <begin position="46"/>
        <end position="66"/>
    </location>
</feature>
<dbReference type="OrthoDB" id="10067252at2759"/>
<feature type="region of interest" description="Disordered" evidence="1">
    <location>
        <begin position="176"/>
        <end position="231"/>
    </location>
</feature>
<evidence type="ECO:0000256" key="1">
    <source>
        <dbReference type="SAM" id="MobiDB-lite"/>
    </source>
</evidence>
<name>A0A813MVT0_ADIRI</name>
<sequence>MSLGEDIKRESPSTNRRFLIVPLFNPERRHSWGNVVSHLSTRDADKSITSVTNSPPPPVISITRSSSSSEILSPSVRRFLVEREQKVTQIAPQSTTSFSSNTTRSFPFRCCGQKKPSPHVKSIEQTTTIGYTRRKSSTPSISSSRPSATIVRNHRKTTTKNLITSSSSSTTIATLTKSTKKRRRRGGMASACTSCVSSSHNRRRSSIALDEVTPTLPASSSSHSPISSQTPPLLARLGQIILRRRIVGGTNANNTNTNSTIVNSKIR</sequence>
<reference evidence="2" key="1">
    <citation type="submission" date="2021-02" db="EMBL/GenBank/DDBJ databases">
        <authorList>
            <person name="Nowell W R."/>
        </authorList>
    </citation>
    <scope>NUCLEOTIDE SEQUENCE</scope>
</reference>
<dbReference type="EMBL" id="CAJNOJ010000001">
    <property type="protein sequence ID" value="CAF0723151.1"/>
    <property type="molecule type" value="Genomic_DNA"/>
</dbReference>
<evidence type="ECO:0000313" key="3">
    <source>
        <dbReference type="Proteomes" id="UP000663852"/>
    </source>
</evidence>
<accession>A0A813MVT0</accession>
<gene>
    <name evidence="2" type="ORF">EDS130_LOCUS462</name>
</gene>